<feature type="binding site" evidence="9">
    <location>
        <position position="121"/>
    </location>
    <ligand>
        <name>substrate</name>
    </ligand>
</feature>
<dbReference type="PROSITE" id="PS51625">
    <property type="entry name" value="SAM_MT_TRMB"/>
    <property type="match status" value="1"/>
</dbReference>
<evidence type="ECO:0000256" key="2">
    <source>
        <dbReference type="ARBA" id="ARBA00003015"/>
    </source>
</evidence>
<dbReference type="InterPro" id="IPR029063">
    <property type="entry name" value="SAM-dependent_MTases_sf"/>
</dbReference>
<keyword evidence="4 9" id="KW-0808">Transferase</keyword>
<comment type="catalytic activity">
    <reaction evidence="1 9">
        <text>guanosine(46) in tRNA + S-adenosyl-L-methionine = N(7)-methylguanosine(46) in tRNA + S-adenosyl-L-homocysteine</text>
        <dbReference type="Rhea" id="RHEA:42708"/>
        <dbReference type="Rhea" id="RHEA-COMP:10188"/>
        <dbReference type="Rhea" id="RHEA-COMP:10189"/>
        <dbReference type="ChEBI" id="CHEBI:57856"/>
        <dbReference type="ChEBI" id="CHEBI:59789"/>
        <dbReference type="ChEBI" id="CHEBI:74269"/>
        <dbReference type="ChEBI" id="CHEBI:74480"/>
        <dbReference type="EC" id="2.1.1.33"/>
    </reaction>
</comment>
<feature type="binding site" evidence="9">
    <location>
        <position position="117"/>
    </location>
    <ligand>
        <name>S-adenosyl-L-methionine</name>
        <dbReference type="ChEBI" id="CHEBI:59789"/>
    </ligand>
</feature>
<gene>
    <name evidence="9 10" type="primary">trmB</name>
    <name evidence="10" type="ORF">LKD81_12570</name>
</gene>
<accession>A0AAE3JF53</accession>
<keyword evidence="6 9" id="KW-0819">tRNA processing</keyword>
<dbReference type="GO" id="GO:0008176">
    <property type="term" value="F:tRNA (guanine(46)-N7)-methyltransferase activity"/>
    <property type="evidence" value="ECO:0007669"/>
    <property type="project" value="UniProtKB-UniRule"/>
</dbReference>
<comment type="caution">
    <text evidence="9">Lacks conserved residue(s) required for the propagation of feature annotation.</text>
</comment>
<name>A0AAE3JF53_9FIRM</name>
<dbReference type="EMBL" id="JAJEQR010000040">
    <property type="protein sequence ID" value="MCC2231819.1"/>
    <property type="molecule type" value="Genomic_DNA"/>
</dbReference>
<dbReference type="FunFam" id="3.40.50.150:FF:000035">
    <property type="entry name" value="tRNA (guanine-N(7)-)-methyltransferase"/>
    <property type="match status" value="1"/>
</dbReference>
<dbReference type="EC" id="2.1.1.33" evidence="9"/>
<evidence type="ECO:0000256" key="5">
    <source>
        <dbReference type="ARBA" id="ARBA00022691"/>
    </source>
</evidence>
<evidence type="ECO:0000256" key="1">
    <source>
        <dbReference type="ARBA" id="ARBA00000142"/>
    </source>
</evidence>
<dbReference type="HAMAP" id="MF_01057">
    <property type="entry name" value="tRNA_methyltr_TrmB"/>
    <property type="match status" value="1"/>
</dbReference>
<evidence type="ECO:0000313" key="10">
    <source>
        <dbReference type="EMBL" id="MCC2231819.1"/>
    </source>
</evidence>
<dbReference type="NCBIfam" id="TIGR00091">
    <property type="entry name" value="tRNA (guanosine(46)-N7)-methyltransferase TrmB"/>
    <property type="match status" value="1"/>
</dbReference>
<reference evidence="10" key="1">
    <citation type="submission" date="2021-10" db="EMBL/GenBank/DDBJ databases">
        <title>Anaerobic single-cell dispensing facilitates the cultivation of human gut bacteria.</title>
        <authorList>
            <person name="Afrizal A."/>
        </authorList>
    </citation>
    <scope>NUCLEOTIDE SEQUENCE</scope>
    <source>
        <strain evidence="10">CLA-AA-H215</strain>
    </source>
</reference>
<dbReference type="InterPro" id="IPR003358">
    <property type="entry name" value="tRNA_(Gua-N-7)_MeTrfase_Trmb"/>
</dbReference>
<dbReference type="GO" id="GO:0043527">
    <property type="term" value="C:tRNA methyltransferase complex"/>
    <property type="evidence" value="ECO:0007669"/>
    <property type="project" value="TreeGrafter"/>
</dbReference>
<evidence type="ECO:0000256" key="6">
    <source>
        <dbReference type="ARBA" id="ARBA00022694"/>
    </source>
</evidence>
<keyword evidence="3 9" id="KW-0489">Methyltransferase</keyword>
<dbReference type="AlphaFoldDB" id="A0AAE3JF53"/>
<dbReference type="RefSeq" id="WP_308454304.1">
    <property type="nucleotide sequence ID" value="NZ_JAJEQR010000040.1"/>
</dbReference>
<feature type="binding site" evidence="9">
    <location>
        <position position="153"/>
    </location>
    <ligand>
        <name>substrate</name>
    </ligand>
</feature>
<dbReference type="PANTHER" id="PTHR23417">
    <property type="entry name" value="3-DEOXY-D-MANNO-OCTULOSONIC-ACID TRANSFERASE/TRNA GUANINE-N 7 - -METHYLTRANSFERASE"/>
    <property type="match status" value="1"/>
</dbReference>
<protein>
    <recommendedName>
        <fullName evidence="9">tRNA (guanine-N(7)-)-methyltransferase</fullName>
        <ecNumber evidence="9">2.1.1.33</ecNumber>
    </recommendedName>
    <alternativeName>
        <fullName evidence="9">tRNA (guanine(46)-N(7))-methyltransferase</fullName>
    </alternativeName>
    <alternativeName>
        <fullName evidence="9">tRNA(m7G46)-methyltransferase</fullName>
    </alternativeName>
</protein>
<dbReference type="NCBIfam" id="NF001080">
    <property type="entry name" value="PRK00121.2-2"/>
    <property type="match status" value="1"/>
</dbReference>
<feature type="binding site" evidence="9">
    <location>
        <position position="68"/>
    </location>
    <ligand>
        <name>S-adenosyl-L-methionine</name>
        <dbReference type="ChEBI" id="CHEBI:59789"/>
    </ligand>
</feature>
<comment type="similarity">
    <text evidence="8 9">Belongs to the class I-like SAM-binding methyltransferase superfamily. TrmB family.</text>
</comment>
<evidence type="ECO:0000256" key="9">
    <source>
        <dbReference type="HAMAP-Rule" id="MF_01057"/>
    </source>
</evidence>
<evidence type="ECO:0000256" key="3">
    <source>
        <dbReference type="ARBA" id="ARBA00022603"/>
    </source>
</evidence>
<comment type="function">
    <text evidence="2 9">Catalyzes the formation of N(7)-methylguanine at position 46 (m7G46) in tRNA.</text>
</comment>
<dbReference type="InterPro" id="IPR055361">
    <property type="entry name" value="tRNA_methyltr_TrmB_bact"/>
</dbReference>
<feature type="binding site" evidence="9">
    <location>
        <position position="43"/>
    </location>
    <ligand>
        <name>S-adenosyl-L-methionine</name>
        <dbReference type="ChEBI" id="CHEBI:59789"/>
    </ligand>
</feature>
<keyword evidence="5 9" id="KW-0949">S-adenosyl-L-methionine</keyword>
<sequence length="213" mass="24382">MRLKNVPGARETIDASAFTIPEPEVWKGRWQEVFGRQAPLHIEIGMGKGQFLTALAAEHPDINYIGIEKFSSVLVRAVQKQNELELPNLRLIRMDADSITDVFASGEVDRIYLNFSDPWPKERHAKRRLTSVEFLRRYENILAKDGHVEFKTDNQPLFEFSLEAAEEAGWKLLAVTRDLHHDTALNKGNIMTEYEERFSAQGNPICKMILCQA</sequence>
<feature type="binding site" evidence="9">
    <location>
        <begin position="192"/>
        <end position="195"/>
    </location>
    <ligand>
        <name>substrate</name>
    </ligand>
</feature>
<comment type="caution">
    <text evidence="10">The sequence shown here is derived from an EMBL/GenBank/DDBJ whole genome shotgun (WGS) entry which is preliminary data.</text>
</comment>
<proteinExistence type="inferred from homology"/>
<evidence type="ECO:0000313" key="11">
    <source>
        <dbReference type="Proteomes" id="UP001198182"/>
    </source>
</evidence>
<feature type="binding site" evidence="9">
    <location>
        <position position="95"/>
    </location>
    <ligand>
        <name>S-adenosyl-L-methionine</name>
        <dbReference type="ChEBI" id="CHEBI:59789"/>
    </ligand>
</feature>
<evidence type="ECO:0000256" key="4">
    <source>
        <dbReference type="ARBA" id="ARBA00022679"/>
    </source>
</evidence>
<comment type="pathway">
    <text evidence="7 9">tRNA modification; N(7)-methylguanine-tRNA biosynthesis.</text>
</comment>
<keyword evidence="11" id="KW-1185">Reference proteome</keyword>
<dbReference type="PANTHER" id="PTHR23417:SF14">
    <property type="entry name" value="PENTACOTRIPEPTIDE-REPEAT REGION OF PRORP DOMAIN-CONTAINING PROTEIN"/>
    <property type="match status" value="1"/>
</dbReference>
<evidence type="ECO:0000256" key="7">
    <source>
        <dbReference type="ARBA" id="ARBA00060552"/>
    </source>
</evidence>
<organism evidence="10 11">
    <name type="scientific">Hominifimenecus microfluidus</name>
    <dbReference type="NCBI Taxonomy" id="2885348"/>
    <lineage>
        <taxon>Bacteria</taxon>
        <taxon>Bacillati</taxon>
        <taxon>Bacillota</taxon>
        <taxon>Clostridia</taxon>
        <taxon>Lachnospirales</taxon>
        <taxon>Lachnospiraceae</taxon>
        <taxon>Hominifimenecus</taxon>
    </lineage>
</organism>
<evidence type="ECO:0000256" key="8">
    <source>
        <dbReference type="ARBA" id="ARBA00060767"/>
    </source>
</evidence>
<dbReference type="Pfam" id="PF02390">
    <property type="entry name" value="Methyltransf_4"/>
    <property type="match status" value="1"/>
</dbReference>
<dbReference type="Proteomes" id="UP001198182">
    <property type="component" value="Unassembled WGS sequence"/>
</dbReference>
<dbReference type="SUPFAM" id="SSF53335">
    <property type="entry name" value="S-adenosyl-L-methionine-dependent methyltransferases"/>
    <property type="match status" value="1"/>
</dbReference>
<dbReference type="Gene3D" id="3.40.50.150">
    <property type="entry name" value="Vaccinia Virus protein VP39"/>
    <property type="match status" value="1"/>
</dbReference>